<dbReference type="SUPFAM" id="SSF57667">
    <property type="entry name" value="beta-beta-alpha zinc fingers"/>
    <property type="match status" value="2"/>
</dbReference>
<proteinExistence type="predicted"/>
<feature type="compositionally biased region" description="Gly residues" evidence="2">
    <location>
        <begin position="675"/>
        <end position="691"/>
    </location>
</feature>
<protein>
    <recommendedName>
        <fullName evidence="3">C2H2-type domain-containing protein</fullName>
    </recommendedName>
</protein>
<dbReference type="OrthoDB" id="10039931at2759"/>
<evidence type="ECO:0000313" key="5">
    <source>
        <dbReference type="Proteomes" id="UP000479190"/>
    </source>
</evidence>
<sequence length="1300" mass="147021">MGEKIESAQRIPRAYFTKKMVNLVSAVKLLLLVDFPSFDKQIDVLVHKAAESIGNIETFLSSISLVVTQVQNEQQMQKVEDRLKYLVKSPKASNETASIINALHVEYEGIKDRNRLGFVKNRSVGTAAGAVIAGAASMSESLLVDSSGVDANTITALPGAVNEFLLPVSDFLVSKQKLLDKQLEKAQQMLKGLPEKEKLHIKDIEREINDSREKLHDEMKKGKEYDPASFQEMNTLREKMDDLLSKKITALEKEKELGDAKVSKQLEVIGHFQNIFSISQASVDVYQKLSSQQKNIDEVGNLIRSAEQKYHRLKQFEKQIYSVIVPVCKNIQASVDRVTEQFQGKSSAALVISKWKVQSALKGVREEIKKMTKGFKVQEEFVDIFNKVEEGINIMVQLYDIMDEYHDKAELVKFISNINDHRLGVVTNNDDLNEAVNDLMLKIQNNVVLQNYKVATNAIKHNVFPFAHELFAYSKLPEVLKTNDTDTLVTYFSNQLDDLQQKLASSDSTINQWDAKVYGNTTFNDRDGTLKPFYTQLSGTLRSPNSFSVKNRSARSLNSIIHSKKKMSFLLNTGNCLQKDHLSQKEKNPNARSKHARENGRVSLPGGVVVYAHIDISACACGEREIRRSVGGGGGATAEARDGDGGGSSSSSSSSRCCSSSVVKPPPRPTDESDGGGGGSGSSSSSGGGAAGTRSSSLPSRESYYDNFTMQECGRNTCKSHPPLRVQSAHMSERNGTYVRQVRGANATLWSTHTHVHLLMYTAVAAPPPPPPLPLFHLICKNSIRRVKPLLNPQDISVQVITLKRSIFGFAETSNIINPTFEKMIHEKCGTKSHPRIASSFRFESNNSDIHGTPTRIPDQLLRRFVSFFVGYHIERVYIRWQRKKSILILNSNCSASSSSRGTMQEYIEGARIMLPRPLPLYLVRVIFQLLPDWTGLEKHVQDLLVTHRPLVSDHRKQLFLMNKNWAVARLAPITVDVLLARGADLSNFVFPTEDYFAEISSPSYDELMVYFKISLACGALTIVERLKKGGYELDRSDALTIMKMFHKYRLFEKANFGEYWYEEVEVMCKAEEIMIRSDLSLHDLIKLRPEQAENLLAYEDYTKLERSYEYRALFQEEGVRLASERDKFCPLNFRSIKMDKSEERTEEVVSKNNSSEHDIVSSDDKQNVCDVRQDVFTLESSMITHQGTIHYEKKYFACNKCEKKFEFRSHLSRHQISEHKVHKDFACDQCEKKFVKKSILSTHQKLVHKDSKDFSCKKYGPKSEAKIKRLLIGLRQRLYATLRERHHSQPTAVCMRNLT</sequence>
<feature type="domain" description="C2H2-type" evidence="3">
    <location>
        <begin position="1226"/>
        <end position="1254"/>
    </location>
</feature>
<dbReference type="PANTHER" id="PTHR16515:SF35">
    <property type="entry name" value="FEZ FAMILY ZINC FINGER PROTEIN 2"/>
    <property type="match status" value="1"/>
</dbReference>
<feature type="compositionally biased region" description="Basic and acidic residues" evidence="2">
    <location>
        <begin position="580"/>
        <end position="589"/>
    </location>
</feature>
<dbReference type="InterPro" id="IPR013087">
    <property type="entry name" value="Znf_C2H2_type"/>
</dbReference>
<dbReference type="EMBL" id="CADCXV010000840">
    <property type="protein sequence ID" value="CAB0036976.1"/>
    <property type="molecule type" value="Genomic_DNA"/>
</dbReference>
<accession>A0A6H5IK86</accession>
<dbReference type="PROSITE" id="PS50157">
    <property type="entry name" value="ZINC_FINGER_C2H2_2"/>
    <property type="match status" value="2"/>
</dbReference>
<evidence type="ECO:0000313" key="4">
    <source>
        <dbReference type="EMBL" id="CAB0036976.1"/>
    </source>
</evidence>
<dbReference type="InterPro" id="IPR036236">
    <property type="entry name" value="Znf_C2H2_sf"/>
</dbReference>
<keyword evidence="1" id="KW-0479">Metal-binding</keyword>
<dbReference type="PANTHER" id="PTHR16515">
    <property type="entry name" value="PR DOMAIN ZINC FINGER PROTEIN"/>
    <property type="match status" value="1"/>
</dbReference>
<dbReference type="PROSITE" id="PS00028">
    <property type="entry name" value="ZINC_FINGER_C2H2_1"/>
    <property type="match status" value="2"/>
</dbReference>
<keyword evidence="5" id="KW-1185">Reference proteome</keyword>
<dbReference type="SMART" id="SM00355">
    <property type="entry name" value="ZnF_C2H2"/>
    <property type="match status" value="2"/>
</dbReference>
<dbReference type="GO" id="GO:0008270">
    <property type="term" value="F:zinc ion binding"/>
    <property type="evidence" value="ECO:0007669"/>
    <property type="project" value="UniProtKB-KW"/>
</dbReference>
<name>A0A6H5IK86_9HYME</name>
<dbReference type="GO" id="GO:0005634">
    <property type="term" value="C:nucleus"/>
    <property type="evidence" value="ECO:0007669"/>
    <property type="project" value="TreeGrafter"/>
</dbReference>
<reference evidence="4 5" key="1">
    <citation type="submission" date="2020-02" db="EMBL/GenBank/DDBJ databases">
        <authorList>
            <person name="Ferguson B K."/>
        </authorList>
    </citation>
    <scope>NUCLEOTIDE SEQUENCE [LARGE SCALE GENOMIC DNA]</scope>
</reference>
<feature type="region of interest" description="Disordered" evidence="2">
    <location>
        <begin position="580"/>
        <end position="600"/>
    </location>
</feature>
<organism evidence="4 5">
    <name type="scientific">Trichogramma brassicae</name>
    <dbReference type="NCBI Taxonomy" id="86971"/>
    <lineage>
        <taxon>Eukaryota</taxon>
        <taxon>Metazoa</taxon>
        <taxon>Ecdysozoa</taxon>
        <taxon>Arthropoda</taxon>
        <taxon>Hexapoda</taxon>
        <taxon>Insecta</taxon>
        <taxon>Pterygota</taxon>
        <taxon>Neoptera</taxon>
        <taxon>Endopterygota</taxon>
        <taxon>Hymenoptera</taxon>
        <taxon>Apocrita</taxon>
        <taxon>Proctotrupomorpha</taxon>
        <taxon>Chalcidoidea</taxon>
        <taxon>Trichogrammatidae</taxon>
        <taxon>Trichogramma</taxon>
    </lineage>
</organism>
<dbReference type="Gene3D" id="3.30.160.60">
    <property type="entry name" value="Classic Zinc Finger"/>
    <property type="match status" value="2"/>
</dbReference>
<feature type="domain" description="C2H2-type" evidence="3">
    <location>
        <begin position="1197"/>
        <end position="1225"/>
    </location>
</feature>
<evidence type="ECO:0000256" key="2">
    <source>
        <dbReference type="SAM" id="MobiDB-lite"/>
    </source>
</evidence>
<keyword evidence="1" id="KW-0862">Zinc</keyword>
<dbReference type="InterPro" id="IPR050331">
    <property type="entry name" value="Zinc_finger"/>
</dbReference>
<keyword evidence="1" id="KW-0863">Zinc-finger</keyword>
<dbReference type="GO" id="GO:0010468">
    <property type="term" value="P:regulation of gene expression"/>
    <property type="evidence" value="ECO:0007669"/>
    <property type="project" value="TreeGrafter"/>
</dbReference>
<evidence type="ECO:0000256" key="1">
    <source>
        <dbReference type="PROSITE-ProRule" id="PRU00042"/>
    </source>
</evidence>
<evidence type="ECO:0000259" key="3">
    <source>
        <dbReference type="PROSITE" id="PS50157"/>
    </source>
</evidence>
<feature type="region of interest" description="Disordered" evidence="2">
    <location>
        <begin position="630"/>
        <end position="701"/>
    </location>
</feature>
<dbReference type="Proteomes" id="UP000479190">
    <property type="component" value="Unassembled WGS sequence"/>
</dbReference>
<gene>
    <name evidence="4" type="ORF">TBRA_LOCUS8814</name>
</gene>
<feature type="compositionally biased region" description="Low complexity" evidence="2">
    <location>
        <begin position="649"/>
        <end position="661"/>
    </location>
</feature>